<keyword evidence="2" id="KW-0489">Methyltransferase</keyword>
<feature type="domain" description="Methyltransferase small" evidence="1">
    <location>
        <begin position="36"/>
        <end position="179"/>
    </location>
</feature>
<evidence type="ECO:0000259" key="1">
    <source>
        <dbReference type="Pfam" id="PF05175"/>
    </source>
</evidence>
<dbReference type="AlphaFoldDB" id="A0A2J9PLU6"/>
<dbReference type="GeneID" id="92866975"/>
<protein>
    <submittedName>
        <fullName evidence="2">SAM-dependent methyltransferase</fullName>
    </submittedName>
</protein>
<organism evidence="2 3">
    <name type="scientific">Aerococcus viridans</name>
    <dbReference type="NCBI Taxonomy" id="1377"/>
    <lineage>
        <taxon>Bacteria</taxon>
        <taxon>Bacillati</taxon>
        <taxon>Bacillota</taxon>
        <taxon>Bacilli</taxon>
        <taxon>Lactobacillales</taxon>
        <taxon>Aerococcaceae</taxon>
        <taxon>Aerococcus</taxon>
    </lineage>
</organism>
<evidence type="ECO:0000313" key="2">
    <source>
        <dbReference type="EMBL" id="PNL91319.1"/>
    </source>
</evidence>
<dbReference type="Pfam" id="PF05175">
    <property type="entry name" value="MTS"/>
    <property type="match status" value="1"/>
</dbReference>
<dbReference type="Proteomes" id="UP000192813">
    <property type="component" value="Unassembled WGS sequence"/>
</dbReference>
<reference evidence="3" key="1">
    <citation type="submission" date="2017-12" db="EMBL/GenBank/DDBJ databases">
        <title>FDA dAtabase for Regulatory Grade micrObial Sequences (FDA-ARGOS): Supporting development and validation of Infectious Disease Dx tests.</title>
        <authorList>
            <person name="Hoffmann M."/>
            <person name="Allard M."/>
            <person name="Evans P."/>
            <person name="Brown E."/>
            <person name="Tallon L."/>
            <person name="Sadzewicz L."/>
            <person name="Sengamalay N."/>
            <person name="Ott S."/>
            <person name="Godinez A."/>
            <person name="Nagaraj S."/>
            <person name="Vavikolanu K."/>
            <person name="Aluvathingal J."/>
            <person name="Nadendla S."/>
            <person name="Sichtig H."/>
        </authorList>
    </citation>
    <scope>NUCLEOTIDE SEQUENCE [LARGE SCALE GENOMIC DNA]</scope>
    <source>
        <strain evidence="3">FDAARGOS_249</strain>
    </source>
</reference>
<dbReference type="GO" id="GO:0008168">
    <property type="term" value="F:methyltransferase activity"/>
    <property type="evidence" value="ECO:0007669"/>
    <property type="project" value="UniProtKB-KW"/>
</dbReference>
<dbReference type="InterPro" id="IPR050210">
    <property type="entry name" value="tRNA_Adenine-N(6)_MTase"/>
</dbReference>
<proteinExistence type="predicted"/>
<dbReference type="InterPro" id="IPR029063">
    <property type="entry name" value="SAM-dependent_MTases_sf"/>
</dbReference>
<dbReference type="Gene3D" id="3.40.50.150">
    <property type="entry name" value="Vaccinia Virus protein VP39"/>
    <property type="match status" value="1"/>
</dbReference>
<dbReference type="PANTHER" id="PTHR47739:SF1">
    <property type="entry name" value="TRNA1(VAL) (ADENINE(37)-N6)-METHYLTRANSFERASE"/>
    <property type="match status" value="1"/>
</dbReference>
<keyword evidence="2" id="KW-0808">Transferase</keyword>
<name>A0A2J9PLU6_9LACT</name>
<dbReference type="GO" id="GO:0032259">
    <property type="term" value="P:methylation"/>
    <property type="evidence" value="ECO:0007669"/>
    <property type="project" value="UniProtKB-KW"/>
</dbReference>
<dbReference type="PANTHER" id="PTHR47739">
    <property type="entry name" value="TRNA1(VAL) (ADENINE(37)-N6)-METHYLTRANSFERASE"/>
    <property type="match status" value="1"/>
</dbReference>
<dbReference type="SUPFAM" id="SSF53335">
    <property type="entry name" value="S-adenosyl-L-methionine-dependent methyltransferases"/>
    <property type="match status" value="1"/>
</dbReference>
<comment type="caution">
    <text evidence="2">The sequence shown here is derived from an EMBL/GenBank/DDBJ whole genome shotgun (WGS) entry which is preliminary data.</text>
</comment>
<dbReference type="CDD" id="cd02440">
    <property type="entry name" value="AdoMet_MTases"/>
    <property type="match status" value="1"/>
</dbReference>
<sequence length="252" mass="28655">METPLLQAGERLDALIPQNLEIIQSDLTFSFSVDAILLAHFAQVSSSRVKQVIDFCSGNGVIPLLLSAKTSDKTQIHGIEIQPQVADMAKRSMVHNDLADKITVHQMDLKAVRDAFKKDSVDVVTCNPPYFKKYDESKVNLLDAKTLARHEVAMTAEDIFQQAQFVLRNRGKLYIVHRPERLSELIVLGNQYHLTLKRLQFIYPKPGKEAKTILLEFMKDGHDKGLRVLPPFYTQTVSDEYTPEMRQLIYGE</sequence>
<accession>A0A2J9PLU6</accession>
<dbReference type="EMBL" id="NBTM02000001">
    <property type="protein sequence ID" value="PNL91319.1"/>
    <property type="molecule type" value="Genomic_DNA"/>
</dbReference>
<gene>
    <name evidence="2" type="ORF">A6J77_003380</name>
</gene>
<dbReference type="InterPro" id="IPR007848">
    <property type="entry name" value="Small_mtfrase_dom"/>
</dbReference>
<dbReference type="RefSeq" id="WP_026465672.1">
    <property type="nucleotide sequence ID" value="NZ_CBCPHS010000008.1"/>
</dbReference>
<evidence type="ECO:0000313" key="3">
    <source>
        <dbReference type="Proteomes" id="UP000192813"/>
    </source>
</evidence>